<proteinExistence type="predicted"/>
<dbReference type="Proteomes" id="UP001591681">
    <property type="component" value="Unassembled WGS sequence"/>
</dbReference>
<feature type="region of interest" description="Disordered" evidence="3">
    <location>
        <begin position="158"/>
        <end position="218"/>
    </location>
</feature>
<dbReference type="PANTHER" id="PTHR14882">
    <property type="entry name" value="COILED-COIL DOMAIN-CONTAINING 74A"/>
    <property type="match status" value="1"/>
</dbReference>
<sequence length="412" mass="43675">MASGSATLENQLHSAQKNLLFLQQDHANTLKGLHAEISRLQQHCTDLTYELTVKSSDPTDSSEARCLALHQRCEELEAQLKLKEEENAELLRELEQKTAMISVLEDTLRERERKYLDELKQKSQRLAVLSGELEQRASTIAYLTSQLHATKRRLLAGGSGAEGGGAGAAGGGSGAGPGASATPTQSPASSPAYRPAPPVQPQPPDTPTRRRMRKSLSQPLHAEWAELYRQGAGPEGRRLILREALEAMPDPTPFLQPRDPPSAAPPHHHAPPQPLHKSRPAVIPPIAPSDRSDPPGFGSGSGSPSPTPTASPSHSHTPTRLPSVPLGPPSSSPSSSGPLGRPSSSSSSSAGPFSPKGSPARQQRAHVGVAHRIPHSPPQAGPPVPLCPPRRLGQHSHSHTPPHDPSTPSCTP</sequence>
<protein>
    <recommendedName>
        <fullName evidence="4">CCDC92/74 N-terminal domain-containing protein</fullName>
    </recommendedName>
</protein>
<evidence type="ECO:0000259" key="4">
    <source>
        <dbReference type="Pfam" id="PF14916"/>
    </source>
</evidence>
<comment type="caution">
    <text evidence="5">The sequence shown here is derived from an EMBL/GenBank/DDBJ whole genome shotgun (WGS) entry which is preliminary data.</text>
</comment>
<evidence type="ECO:0000256" key="1">
    <source>
        <dbReference type="ARBA" id="ARBA00023054"/>
    </source>
</evidence>
<feature type="compositionally biased region" description="Pro residues" evidence="3">
    <location>
        <begin position="375"/>
        <end position="388"/>
    </location>
</feature>
<dbReference type="InterPro" id="IPR040370">
    <property type="entry name" value="CCDC74A/CCDC74B/CCDC92"/>
</dbReference>
<keyword evidence="1 2" id="KW-0175">Coiled coil</keyword>
<feature type="region of interest" description="Disordered" evidence="3">
    <location>
        <begin position="239"/>
        <end position="412"/>
    </location>
</feature>
<dbReference type="PANTHER" id="PTHR14882:SF4">
    <property type="entry name" value="COILED-COIL DOMAIN-CONTAINING PROTEIN 92"/>
    <property type="match status" value="1"/>
</dbReference>
<feature type="compositionally biased region" description="Pro residues" evidence="3">
    <location>
        <begin position="194"/>
        <end position="206"/>
    </location>
</feature>
<dbReference type="AlphaFoldDB" id="A0ABD1JYD3"/>
<feature type="domain" description="CCDC92/74 N-terminal" evidence="4">
    <location>
        <begin position="9"/>
        <end position="63"/>
    </location>
</feature>
<dbReference type="InterPro" id="IPR039496">
    <property type="entry name" value="CCDC92/74_N"/>
</dbReference>
<dbReference type="Pfam" id="PF14916">
    <property type="entry name" value="CCDC92"/>
    <property type="match status" value="1"/>
</dbReference>
<keyword evidence="6" id="KW-1185">Reference proteome</keyword>
<feature type="coiled-coil region" evidence="2">
    <location>
        <begin position="66"/>
        <end position="136"/>
    </location>
</feature>
<accession>A0ABD1JYD3</accession>
<feature type="compositionally biased region" description="Low complexity" evidence="3">
    <location>
        <begin position="178"/>
        <end position="193"/>
    </location>
</feature>
<dbReference type="EMBL" id="JBHFQA010000010">
    <property type="protein sequence ID" value="KAL2091902.1"/>
    <property type="molecule type" value="Genomic_DNA"/>
</dbReference>
<feature type="compositionally biased region" description="Gly residues" evidence="3">
    <location>
        <begin position="158"/>
        <end position="177"/>
    </location>
</feature>
<reference evidence="5 6" key="1">
    <citation type="submission" date="2024-09" db="EMBL/GenBank/DDBJ databases">
        <title>A chromosome-level genome assembly of Gray's grenadier anchovy, Coilia grayii.</title>
        <authorList>
            <person name="Fu Z."/>
        </authorList>
    </citation>
    <scope>NUCLEOTIDE SEQUENCE [LARGE SCALE GENOMIC DNA]</scope>
    <source>
        <strain evidence="5">G4</strain>
        <tissue evidence="5">Muscle</tissue>
    </source>
</reference>
<evidence type="ECO:0000256" key="2">
    <source>
        <dbReference type="SAM" id="Coils"/>
    </source>
</evidence>
<evidence type="ECO:0000313" key="5">
    <source>
        <dbReference type="EMBL" id="KAL2091902.1"/>
    </source>
</evidence>
<evidence type="ECO:0000256" key="3">
    <source>
        <dbReference type="SAM" id="MobiDB-lite"/>
    </source>
</evidence>
<gene>
    <name evidence="5" type="ORF">ACEWY4_011700</name>
</gene>
<organism evidence="5 6">
    <name type="scientific">Coilia grayii</name>
    <name type="common">Gray's grenadier anchovy</name>
    <dbReference type="NCBI Taxonomy" id="363190"/>
    <lineage>
        <taxon>Eukaryota</taxon>
        <taxon>Metazoa</taxon>
        <taxon>Chordata</taxon>
        <taxon>Craniata</taxon>
        <taxon>Vertebrata</taxon>
        <taxon>Euteleostomi</taxon>
        <taxon>Actinopterygii</taxon>
        <taxon>Neopterygii</taxon>
        <taxon>Teleostei</taxon>
        <taxon>Clupei</taxon>
        <taxon>Clupeiformes</taxon>
        <taxon>Clupeoidei</taxon>
        <taxon>Engraulidae</taxon>
        <taxon>Coilinae</taxon>
        <taxon>Coilia</taxon>
    </lineage>
</organism>
<feature type="compositionally biased region" description="Pro residues" evidence="3">
    <location>
        <begin position="250"/>
        <end position="264"/>
    </location>
</feature>
<name>A0ABD1JYD3_9TELE</name>
<evidence type="ECO:0000313" key="6">
    <source>
        <dbReference type="Proteomes" id="UP001591681"/>
    </source>
</evidence>
<feature type="compositionally biased region" description="Low complexity" evidence="3">
    <location>
        <begin position="302"/>
        <end position="324"/>
    </location>
</feature>
<feature type="compositionally biased region" description="Low complexity" evidence="3">
    <location>
        <begin position="332"/>
        <end position="359"/>
    </location>
</feature>